<evidence type="ECO:0000256" key="1">
    <source>
        <dbReference type="SAM" id="MobiDB-lite"/>
    </source>
</evidence>
<name>A0A8I7B505_HORVV</name>
<feature type="compositionally biased region" description="Acidic residues" evidence="1">
    <location>
        <begin position="52"/>
        <end position="62"/>
    </location>
</feature>
<evidence type="ECO:0000313" key="4">
    <source>
        <dbReference type="Proteomes" id="UP000011116"/>
    </source>
</evidence>
<sequence length="368" mass="41576">MEGTEDSALDRSFSPLLLFGHKHSGPHGTNADGAQGEARDDDGKAAKRHDQDEPDEDAEDDETTKRGDDETEKMSKDPLFFFYSISKRRSVCKRVEDLRYHLYRPTPQGWLLMTHPCSCLTFLWNPFTRQRIGLPPDIDKLLMRNPVRCVLSHEPTDPSCTVLVVNCMDTVLWYCRPGGAGWSEHAYTADSLDHDRNNLIHSMSNVTAAGGKFYAHLFDNILTLELSPDPTFTKTRVIDDQLKPMYRTWSYHLLESCGELFSVSFYHPLLMERRDKVALIVVRKLDLSARAWVEVETIGDRAFLVDPIHFTASIGAKEAGLKGNCVYYLRQGEKGLYVHNMERGTTTMHDPAPDLPDDATGVILMPAA</sequence>
<feature type="compositionally biased region" description="Basic and acidic residues" evidence="1">
    <location>
        <begin position="37"/>
        <end position="51"/>
    </location>
</feature>
<feature type="region of interest" description="Disordered" evidence="1">
    <location>
        <begin position="17"/>
        <end position="72"/>
    </location>
</feature>
<feature type="domain" description="KIB1-4 beta-propeller" evidence="2">
    <location>
        <begin position="82"/>
        <end position="330"/>
    </location>
</feature>
<protein>
    <recommendedName>
        <fullName evidence="2">KIB1-4 beta-propeller domain-containing protein</fullName>
    </recommendedName>
</protein>
<keyword evidence="4" id="KW-1185">Reference proteome</keyword>
<evidence type="ECO:0000313" key="3">
    <source>
        <dbReference type="EnsemblPlants" id="HORVU.MOREX.r3.3HG0243020.1.CDS1"/>
    </source>
</evidence>
<dbReference type="Gramene" id="HORVU.MOREX.r3.3HG0243020.1">
    <property type="protein sequence ID" value="HORVU.MOREX.r3.3HG0243020.1.CDS1"/>
    <property type="gene ID" value="HORVU.MOREX.r3.3HG0243020"/>
</dbReference>
<organism evidence="3 4">
    <name type="scientific">Hordeum vulgare subsp. vulgare</name>
    <name type="common">Domesticated barley</name>
    <dbReference type="NCBI Taxonomy" id="112509"/>
    <lineage>
        <taxon>Eukaryota</taxon>
        <taxon>Viridiplantae</taxon>
        <taxon>Streptophyta</taxon>
        <taxon>Embryophyta</taxon>
        <taxon>Tracheophyta</taxon>
        <taxon>Spermatophyta</taxon>
        <taxon>Magnoliopsida</taxon>
        <taxon>Liliopsida</taxon>
        <taxon>Poales</taxon>
        <taxon>Poaceae</taxon>
        <taxon>BOP clade</taxon>
        <taxon>Pooideae</taxon>
        <taxon>Triticodae</taxon>
        <taxon>Triticeae</taxon>
        <taxon>Hordeinae</taxon>
        <taxon>Hordeum</taxon>
    </lineage>
</organism>
<proteinExistence type="predicted"/>
<accession>A0A8I7B505</accession>
<dbReference type="Pfam" id="PF03478">
    <property type="entry name" value="Beta-prop_KIB1-4"/>
    <property type="match status" value="1"/>
</dbReference>
<dbReference type="EnsemblPlants" id="HORVU.MOREX.r3.3HG0243020.1">
    <property type="protein sequence ID" value="HORVU.MOREX.r3.3HG0243020.1.CDS1"/>
    <property type="gene ID" value="HORVU.MOREX.r3.3HG0243020"/>
</dbReference>
<dbReference type="InterPro" id="IPR005174">
    <property type="entry name" value="KIB1-4_b-propeller"/>
</dbReference>
<reference evidence="3" key="3">
    <citation type="submission" date="2022-01" db="UniProtKB">
        <authorList>
            <consortium name="EnsemblPlants"/>
        </authorList>
    </citation>
    <scope>IDENTIFICATION</scope>
    <source>
        <strain evidence="3">subsp. vulgare</strain>
    </source>
</reference>
<dbReference type="PANTHER" id="PTHR33127:SF93">
    <property type="entry name" value="DUF295 DOMAIN-CONTAINING PROTEIN"/>
    <property type="match status" value="1"/>
</dbReference>
<feature type="compositionally biased region" description="Basic and acidic residues" evidence="1">
    <location>
        <begin position="63"/>
        <end position="72"/>
    </location>
</feature>
<evidence type="ECO:0000259" key="2">
    <source>
        <dbReference type="Pfam" id="PF03478"/>
    </source>
</evidence>
<dbReference type="PANTHER" id="PTHR33127">
    <property type="entry name" value="TRANSMEMBRANE PROTEIN"/>
    <property type="match status" value="1"/>
</dbReference>
<dbReference type="AlphaFoldDB" id="A0A8I7B505"/>
<reference evidence="4" key="1">
    <citation type="journal article" date="2012" name="Nature">
        <title>A physical, genetic and functional sequence assembly of the barley genome.</title>
        <authorList>
            <consortium name="The International Barley Genome Sequencing Consortium"/>
            <person name="Mayer K.F."/>
            <person name="Waugh R."/>
            <person name="Brown J.W."/>
            <person name="Schulman A."/>
            <person name="Langridge P."/>
            <person name="Platzer M."/>
            <person name="Fincher G.B."/>
            <person name="Muehlbauer G.J."/>
            <person name="Sato K."/>
            <person name="Close T.J."/>
            <person name="Wise R.P."/>
            <person name="Stein N."/>
        </authorList>
    </citation>
    <scope>NUCLEOTIDE SEQUENCE [LARGE SCALE GENOMIC DNA]</scope>
    <source>
        <strain evidence="4">cv. Morex</strain>
    </source>
</reference>
<dbReference type="Proteomes" id="UP000011116">
    <property type="component" value="Chromosome 3H"/>
</dbReference>
<reference evidence="3" key="2">
    <citation type="submission" date="2020-10" db="EMBL/GenBank/DDBJ databases">
        <authorList>
            <person name="Scholz U."/>
            <person name="Mascher M."/>
            <person name="Fiebig A."/>
        </authorList>
    </citation>
    <scope>NUCLEOTIDE SEQUENCE [LARGE SCALE GENOMIC DNA]</scope>
    <source>
        <strain evidence="3">cv. Morex</strain>
    </source>
</reference>